<keyword evidence="7 8" id="KW-0472">Membrane</keyword>
<dbReference type="EMBL" id="JAUEPT010000051">
    <property type="protein sequence ID" value="KAK0437000.1"/>
    <property type="molecule type" value="Genomic_DNA"/>
</dbReference>
<dbReference type="GO" id="GO:0016020">
    <property type="term" value="C:membrane"/>
    <property type="evidence" value="ECO:0007669"/>
    <property type="project" value="UniProtKB-SubCell"/>
</dbReference>
<evidence type="ECO:0000256" key="6">
    <source>
        <dbReference type="ARBA" id="ARBA00022989"/>
    </source>
</evidence>
<feature type="transmembrane region" description="Helical" evidence="8">
    <location>
        <begin position="33"/>
        <end position="49"/>
    </location>
</feature>
<comment type="caution">
    <text evidence="10">The sequence shown here is derived from an EMBL/GenBank/DDBJ whole genome shotgun (WGS) entry which is preliminary data.</text>
</comment>
<evidence type="ECO:0000313" key="10">
    <source>
        <dbReference type="EMBL" id="KAK0437000.1"/>
    </source>
</evidence>
<evidence type="ECO:0000256" key="8">
    <source>
        <dbReference type="SAM" id="Phobius"/>
    </source>
</evidence>
<accession>A0AA39MKR2</accession>
<dbReference type="PANTHER" id="PTHR31595">
    <property type="entry name" value="LONG-CHAIN-ALCOHOL O-FATTY-ACYLTRANSFERASE 3-RELATED"/>
    <property type="match status" value="1"/>
</dbReference>
<dbReference type="PANTHER" id="PTHR31595:SF57">
    <property type="entry name" value="OS04G0481900 PROTEIN"/>
    <property type="match status" value="1"/>
</dbReference>
<reference evidence="10" key="1">
    <citation type="submission" date="2023-06" db="EMBL/GenBank/DDBJ databases">
        <authorList>
            <consortium name="Lawrence Berkeley National Laboratory"/>
            <person name="Ahrendt S."/>
            <person name="Sahu N."/>
            <person name="Indic B."/>
            <person name="Wong-Bajracharya J."/>
            <person name="Merenyi Z."/>
            <person name="Ke H.-M."/>
            <person name="Monk M."/>
            <person name="Kocsube S."/>
            <person name="Drula E."/>
            <person name="Lipzen A."/>
            <person name="Balint B."/>
            <person name="Henrissat B."/>
            <person name="Andreopoulos B."/>
            <person name="Martin F.M."/>
            <person name="Harder C.B."/>
            <person name="Rigling D."/>
            <person name="Ford K.L."/>
            <person name="Foster G.D."/>
            <person name="Pangilinan J."/>
            <person name="Papanicolaou A."/>
            <person name="Barry K."/>
            <person name="LaButti K."/>
            <person name="Viragh M."/>
            <person name="Koriabine M."/>
            <person name="Yan M."/>
            <person name="Riley R."/>
            <person name="Champramary S."/>
            <person name="Plett K.L."/>
            <person name="Tsai I.J."/>
            <person name="Slot J."/>
            <person name="Sipos G."/>
            <person name="Plett J."/>
            <person name="Nagy L.G."/>
            <person name="Grigoriev I.V."/>
        </authorList>
    </citation>
    <scope>NUCLEOTIDE SEQUENCE</scope>
    <source>
        <strain evidence="10">FPL87.14</strain>
    </source>
</reference>
<keyword evidence="11" id="KW-1185">Reference proteome</keyword>
<keyword evidence="6 8" id="KW-1133">Transmembrane helix</keyword>
<dbReference type="Pfam" id="PF13813">
    <property type="entry name" value="MBOAT_2"/>
    <property type="match status" value="1"/>
</dbReference>
<dbReference type="Proteomes" id="UP001175226">
    <property type="component" value="Unassembled WGS sequence"/>
</dbReference>
<keyword evidence="4 10" id="KW-0808">Transferase</keyword>
<evidence type="ECO:0000256" key="2">
    <source>
        <dbReference type="ARBA" id="ARBA00005179"/>
    </source>
</evidence>
<feature type="transmembrane region" description="Helical" evidence="8">
    <location>
        <begin position="55"/>
        <end position="78"/>
    </location>
</feature>
<feature type="domain" description="Wax synthase" evidence="9">
    <location>
        <begin position="218"/>
        <end position="302"/>
    </location>
</feature>
<dbReference type="AlphaFoldDB" id="A0AA39MKR2"/>
<sequence>MADERRPFSYSLHSLLPVLLLISVTIRPTPYRRLLFLPIFVIAYYLVYHTTTGDIISNLSIGASIPPLVASALDYIFLTEPQTELFQRGQTIPHAAFPDLKSRLKWSLSLLTSQRGIGWTHEPRNLPPSPYTASTSRWRFVVDRLAQSAMLFIFWDAAATYTRYRPSFYISGPEETTFLGRCAFVWGWAVPAVAALTMNHALFSAAMVALGIWDVQTWRPFYGSWSDAYTVRRFWSHTWHQLLRRNVTTPGDRLVARLSLPKGSILASYIRLYIAFFVSGWVHHSSDYMVLGYHGGALKFFMSQALCITVESAVLALGRHLGIARGTNLFWQHRRVYLGSSVVCYVPAHVHQPAKSSGGIRGWCELGNYRRALEMVDYHPTIDILDPE</sequence>
<name>A0AA39MKR2_9AGAR</name>
<evidence type="ECO:0000256" key="4">
    <source>
        <dbReference type="ARBA" id="ARBA00022679"/>
    </source>
</evidence>
<evidence type="ECO:0000256" key="5">
    <source>
        <dbReference type="ARBA" id="ARBA00022692"/>
    </source>
</evidence>
<evidence type="ECO:0000256" key="3">
    <source>
        <dbReference type="ARBA" id="ARBA00007282"/>
    </source>
</evidence>
<evidence type="ECO:0000256" key="7">
    <source>
        <dbReference type="ARBA" id="ARBA00023136"/>
    </source>
</evidence>
<organism evidence="10 11">
    <name type="scientific">Armillaria borealis</name>
    <dbReference type="NCBI Taxonomy" id="47425"/>
    <lineage>
        <taxon>Eukaryota</taxon>
        <taxon>Fungi</taxon>
        <taxon>Dikarya</taxon>
        <taxon>Basidiomycota</taxon>
        <taxon>Agaricomycotina</taxon>
        <taxon>Agaricomycetes</taxon>
        <taxon>Agaricomycetidae</taxon>
        <taxon>Agaricales</taxon>
        <taxon>Marasmiineae</taxon>
        <taxon>Physalacriaceae</taxon>
        <taxon>Armillaria</taxon>
    </lineage>
</organism>
<keyword evidence="5 8" id="KW-0812">Transmembrane</keyword>
<comment type="subcellular location">
    <subcellularLocation>
        <location evidence="1">Membrane</location>
        <topology evidence="1">Multi-pass membrane protein</topology>
    </subcellularLocation>
</comment>
<evidence type="ECO:0000259" key="9">
    <source>
        <dbReference type="Pfam" id="PF13813"/>
    </source>
</evidence>
<comment type="similarity">
    <text evidence="3">Belongs to the wax synthase family.</text>
</comment>
<proteinExistence type="inferred from homology"/>
<protein>
    <submittedName>
        <fullName evidence="10">Membrane bound O-acyl transferase family-domain-containing protein</fullName>
    </submittedName>
</protein>
<dbReference type="InterPro" id="IPR044851">
    <property type="entry name" value="Wax_synthase"/>
</dbReference>
<evidence type="ECO:0000256" key="1">
    <source>
        <dbReference type="ARBA" id="ARBA00004141"/>
    </source>
</evidence>
<feature type="transmembrane region" description="Helical" evidence="8">
    <location>
        <begin position="6"/>
        <end position="26"/>
    </location>
</feature>
<gene>
    <name evidence="10" type="ORF">EV421DRAFT_2038393</name>
</gene>
<comment type="pathway">
    <text evidence="2">Secondary metabolite biosynthesis.</text>
</comment>
<dbReference type="GO" id="GO:0008374">
    <property type="term" value="F:O-acyltransferase activity"/>
    <property type="evidence" value="ECO:0007669"/>
    <property type="project" value="InterPro"/>
</dbReference>
<evidence type="ECO:0000313" key="11">
    <source>
        <dbReference type="Proteomes" id="UP001175226"/>
    </source>
</evidence>
<dbReference type="InterPro" id="IPR032805">
    <property type="entry name" value="Wax_synthase_dom"/>
</dbReference>
<dbReference type="GO" id="GO:0006629">
    <property type="term" value="P:lipid metabolic process"/>
    <property type="evidence" value="ECO:0007669"/>
    <property type="project" value="InterPro"/>
</dbReference>